<protein>
    <submittedName>
        <fullName evidence="2">Uncharacterized protein</fullName>
    </submittedName>
</protein>
<comment type="caution">
    <text evidence="2">The sequence shown here is derived from an EMBL/GenBank/DDBJ whole genome shotgun (WGS) entry which is preliminary data.</text>
</comment>
<proteinExistence type="predicted"/>
<reference evidence="2" key="1">
    <citation type="journal article" date="2020" name="mSystems">
        <title>Genome- and Community-Level Interaction Insights into Carbon Utilization and Element Cycling Functions of Hydrothermarchaeota in Hydrothermal Sediment.</title>
        <authorList>
            <person name="Zhou Z."/>
            <person name="Liu Y."/>
            <person name="Xu W."/>
            <person name="Pan J."/>
            <person name="Luo Z.H."/>
            <person name="Li M."/>
        </authorList>
    </citation>
    <scope>NUCLEOTIDE SEQUENCE [LARGE SCALE GENOMIC DNA]</scope>
    <source>
        <strain evidence="2">SpSt-468</strain>
    </source>
</reference>
<evidence type="ECO:0000256" key="1">
    <source>
        <dbReference type="SAM" id="Phobius"/>
    </source>
</evidence>
<dbReference type="InterPro" id="IPR058349">
    <property type="entry name" value="DUF8036"/>
</dbReference>
<dbReference type="EMBL" id="DSTX01000004">
    <property type="protein sequence ID" value="HFK20328.1"/>
    <property type="molecule type" value="Genomic_DNA"/>
</dbReference>
<keyword evidence="1" id="KW-1133">Transmembrane helix</keyword>
<keyword evidence="1" id="KW-0472">Membrane</keyword>
<accession>A0A7C3F1M0</accession>
<gene>
    <name evidence="2" type="ORF">ENS19_03505</name>
</gene>
<keyword evidence="1" id="KW-0812">Transmembrane</keyword>
<dbReference type="AlphaFoldDB" id="A0A7C3F1M0"/>
<feature type="transmembrane region" description="Helical" evidence="1">
    <location>
        <begin position="66"/>
        <end position="90"/>
    </location>
</feature>
<feature type="transmembrane region" description="Helical" evidence="1">
    <location>
        <begin position="134"/>
        <end position="154"/>
    </location>
</feature>
<feature type="transmembrane region" description="Helical" evidence="1">
    <location>
        <begin position="97"/>
        <end position="114"/>
    </location>
</feature>
<evidence type="ECO:0000313" key="2">
    <source>
        <dbReference type="EMBL" id="HFK20328.1"/>
    </source>
</evidence>
<dbReference type="Pfam" id="PF26119">
    <property type="entry name" value="DUF8036"/>
    <property type="match status" value="1"/>
</dbReference>
<sequence length="155" mass="16856">MMTNQLKAYVNSDHITKYAAVVVLLALAFSTIAPLPINVVGASNGNQTQGMQQGNQHQGRDLELYYTLRAALSTVNVLLSAALIGIYMGIYRRSRSSFTLALMLFAFVLMLYALSSNPLLHEAFGFGAYGLGPFAMLPDAFAMVALLILIYLSLK</sequence>
<organism evidence="2">
    <name type="scientific">Candidatus Methanomethylicus mesodigestus</name>
    <dbReference type="NCBI Taxonomy" id="1867258"/>
    <lineage>
        <taxon>Archaea</taxon>
        <taxon>Thermoproteota</taxon>
        <taxon>Methanosuratincolia</taxon>
        <taxon>Candidatus Methanomethylicales</taxon>
        <taxon>Candidatus Methanomethylicaceae</taxon>
        <taxon>Candidatus Methanomethylicus</taxon>
    </lineage>
</organism>
<name>A0A7C3F1M0_9CREN</name>